<keyword evidence="3" id="KW-1185">Reference proteome</keyword>
<name>A0ABP7Z5T9_9SPHI</name>
<dbReference type="RefSeq" id="WP_344675980.1">
    <property type="nucleotide sequence ID" value="NZ_BAAAZI010000015.1"/>
</dbReference>
<reference evidence="3" key="1">
    <citation type="journal article" date="2019" name="Int. J. Syst. Evol. Microbiol.">
        <title>The Global Catalogue of Microorganisms (GCM) 10K type strain sequencing project: providing services to taxonomists for standard genome sequencing and annotation.</title>
        <authorList>
            <consortium name="The Broad Institute Genomics Platform"/>
            <consortium name="The Broad Institute Genome Sequencing Center for Infectious Disease"/>
            <person name="Wu L."/>
            <person name="Ma J."/>
        </authorList>
    </citation>
    <scope>NUCLEOTIDE SEQUENCE [LARGE SCALE GENOMIC DNA]</scope>
    <source>
        <strain evidence="3">JCM 16704</strain>
    </source>
</reference>
<evidence type="ECO:0000313" key="3">
    <source>
        <dbReference type="Proteomes" id="UP001500101"/>
    </source>
</evidence>
<dbReference type="Proteomes" id="UP001500101">
    <property type="component" value="Unassembled WGS sequence"/>
</dbReference>
<evidence type="ECO:0008006" key="4">
    <source>
        <dbReference type="Google" id="ProtNLM"/>
    </source>
</evidence>
<sequence>MKAKLLILCMPVLLLITVVSCQEGLLDLIEGEVEERAVVGTWEAYEFYNNEIGEAEITGKDFKKINQIGKINFETRVYPCTTKISKNEHLISLFQFKLMSGGKAEHTMKGYHKFEGWDANCLAKNYNEPLDYTETMKWKIIGKNAQLAIFDDEEDEDEGTFDIVKLTSNEMHLQYDDGDSYTLLKLRKK</sequence>
<protein>
    <recommendedName>
        <fullName evidence="4">Lipocalin-like protein</fullName>
    </recommendedName>
</protein>
<feature type="signal peptide" evidence="1">
    <location>
        <begin position="1"/>
        <end position="21"/>
    </location>
</feature>
<evidence type="ECO:0000256" key="1">
    <source>
        <dbReference type="SAM" id="SignalP"/>
    </source>
</evidence>
<gene>
    <name evidence="2" type="ORF">GCM10022216_34510</name>
</gene>
<proteinExistence type="predicted"/>
<evidence type="ECO:0000313" key="2">
    <source>
        <dbReference type="EMBL" id="GAA4148002.1"/>
    </source>
</evidence>
<dbReference type="EMBL" id="BAAAZI010000015">
    <property type="protein sequence ID" value="GAA4148002.1"/>
    <property type="molecule type" value="Genomic_DNA"/>
</dbReference>
<comment type="caution">
    <text evidence="2">The sequence shown here is derived from an EMBL/GenBank/DDBJ whole genome shotgun (WGS) entry which is preliminary data.</text>
</comment>
<accession>A0ABP7Z5T9</accession>
<keyword evidence="1" id="KW-0732">Signal</keyword>
<organism evidence="2 3">
    <name type="scientific">Sphingobacterium kyonggiense</name>
    <dbReference type="NCBI Taxonomy" id="714075"/>
    <lineage>
        <taxon>Bacteria</taxon>
        <taxon>Pseudomonadati</taxon>
        <taxon>Bacteroidota</taxon>
        <taxon>Sphingobacteriia</taxon>
        <taxon>Sphingobacteriales</taxon>
        <taxon>Sphingobacteriaceae</taxon>
        <taxon>Sphingobacterium</taxon>
    </lineage>
</organism>
<dbReference type="PROSITE" id="PS51257">
    <property type="entry name" value="PROKAR_LIPOPROTEIN"/>
    <property type="match status" value="1"/>
</dbReference>
<feature type="chain" id="PRO_5045471281" description="Lipocalin-like protein" evidence="1">
    <location>
        <begin position="22"/>
        <end position="189"/>
    </location>
</feature>